<proteinExistence type="predicted"/>
<accession>A0A1R3GP12</accession>
<reference evidence="2 3" key="1">
    <citation type="submission" date="2013-09" db="EMBL/GenBank/DDBJ databases">
        <title>Corchorus capsularis genome sequencing.</title>
        <authorList>
            <person name="Alam M."/>
            <person name="Haque M.S."/>
            <person name="Islam M.S."/>
            <person name="Emdad E.M."/>
            <person name="Islam M.M."/>
            <person name="Ahmed B."/>
            <person name="Halim A."/>
            <person name="Hossen Q.M.M."/>
            <person name="Hossain M.Z."/>
            <person name="Ahmed R."/>
            <person name="Khan M.M."/>
            <person name="Islam R."/>
            <person name="Rashid M.M."/>
            <person name="Khan S.A."/>
            <person name="Rahman M.S."/>
            <person name="Alam M."/>
        </authorList>
    </citation>
    <scope>NUCLEOTIDE SEQUENCE [LARGE SCALE GENOMIC DNA]</scope>
    <source>
        <strain evidence="3">cv. CVL-1</strain>
        <tissue evidence="2">Whole seedling</tissue>
    </source>
</reference>
<keyword evidence="3" id="KW-1185">Reference proteome</keyword>
<name>A0A1R3GP12_COCAP</name>
<dbReference type="Gramene" id="OMO59760">
    <property type="protein sequence ID" value="OMO59760"/>
    <property type="gene ID" value="CCACVL1_24622"/>
</dbReference>
<organism evidence="2 3">
    <name type="scientific">Corchorus capsularis</name>
    <name type="common">Jute</name>
    <dbReference type="NCBI Taxonomy" id="210143"/>
    <lineage>
        <taxon>Eukaryota</taxon>
        <taxon>Viridiplantae</taxon>
        <taxon>Streptophyta</taxon>
        <taxon>Embryophyta</taxon>
        <taxon>Tracheophyta</taxon>
        <taxon>Spermatophyta</taxon>
        <taxon>Magnoliopsida</taxon>
        <taxon>eudicotyledons</taxon>
        <taxon>Gunneridae</taxon>
        <taxon>Pentapetalae</taxon>
        <taxon>rosids</taxon>
        <taxon>malvids</taxon>
        <taxon>Malvales</taxon>
        <taxon>Malvaceae</taxon>
        <taxon>Grewioideae</taxon>
        <taxon>Apeibeae</taxon>
        <taxon>Corchorus</taxon>
    </lineage>
</organism>
<protein>
    <submittedName>
        <fullName evidence="2">Uncharacterized protein</fullName>
    </submittedName>
</protein>
<sequence length="26" mass="3242">MAQIKKQQRRWSKGKARVRSEERKKK</sequence>
<evidence type="ECO:0000313" key="2">
    <source>
        <dbReference type="EMBL" id="OMO59760.1"/>
    </source>
</evidence>
<dbReference type="AlphaFoldDB" id="A0A1R3GP12"/>
<evidence type="ECO:0000256" key="1">
    <source>
        <dbReference type="SAM" id="MobiDB-lite"/>
    </source>
</evidence>
<feature type="region of interest" description="Disordered" evidence="1">
    <location>
        <begin position="1"/>
        <end position="26"/>
    </location>
</feature>
<dbReference type="Proteomes" id="UP000188268">
    <property type="component" value="Unassembled WGS sequence"/>
</dbReference>
<gene>
    <name evidence="2" type="ORF">CCACVL1_24622</name>
</gene>
<comment type="caution">
    <text evidence="2">The sequence shown here is derived from an EMBL/GenBank/DDBJ whole genome shotgun (WGS) entry which is preliminary data.</text>
</comment>
<feature type="compositionally biased region" description="Basic residues" evidence="1">
    <location>
        <begin position="1"/>
        <end position="17"/>
    </location>
</feature>
<evidence type="ECO:0000313" key="3">
    <source>
        <dbReference type="Proteomes" id="UP000188268"/>
    </source>
</evidence>
<dbReference type="EMBL" id="AWWV01013866">
    <property type="protein sequence ID" value="OMO59760.1"/>
    <property type="molecule type" value="Genomic_DNA"/>
</dbReference>